<dbReference type="InterPro" id="IPR026049">
    <property type="entry name" value="C2orf42"/>
</dbReference>
<dbReference type="InterPro" id="IPR029269">
    <property type="entry name" value="Zf-tcix"/>
</dbReference>
<evidence type="ECO:0000256" key="1">
    <source>
        <dbReference type="SAM" id="MobiDB-lite"/>
    </source>
</evidence>
<proteinExistence type="predicted"/>
<dbReference type="AlphaFoldDB" id="A0A6P6EPI2"/>
<organism evidence="3 4">
    <name type="scientific">Octodon degus</name>
    <name type="common">Degu</name>
    <name type="synonym">Sciurus degus</name>
    <dbReference type="NCBI Taxonomy" id="10160"/>
    <lineage>
        <taxon>Eukaryota</taxon>
        <taxon>Metazoa</taxon>
        <taxon>Chordata</taxon>
        <taxon>Craniata</taxon>
        <taxon>Vertebrata</taxon>
        <taxon>Euteleostomi</taxon>
        <taxon>Mammalia</taxon>
        <taxon>Eutheria</taxon>
        <taxon>Euarchontoglires</taxon>
        <taxon>Glires</taxon>
        <taxon>Rodentia</taxon>
        <taxon>Hystricomorpha</taxon>
        <taxon>Octodontidae</taxon>
        <taxon>Octodon</taxon>
    </lineage>
</organism>
<dbReference type="Pfam" id="PF14952">
    <property type="entry name" value="zf-tcix"/>
    <property type="match status" value="1"/>
</dbReference>
<feature type="domain" description="Putative treble-clef zinc-finger" evidence="2">
    <location>
        <begin position="16"/>
        <end position="56"/>
    </location>
</feature>
<dbReference type="RefSeq" id="XP_023574235.1">
    <property type="nucleotide sequence ID" value="XM_023718467.1"/>
</dbReference>
<dbReference type="CTD" id="103190713"/>
<dbReference type="PANTHER" id="PTHR13518:SF1">
    <property type="entry name" value="C2ORF42 HOMOLOG"/>
    <property type="match status" value="1"/>
</dbReference>
<dbReference type="PANTHER" id="PTHR13518">
    <property type="entry name" value="PUTATIVE TREBLE-CLEF ZINC-FINGER C2ORF42 FAMILY MEMBER"/>
    <property type="match status" value="1"/>
</dbReference>
<reference evidence="4" key="1">
    <citation type="submission" date="2025-08" db="UniProtKB">
        <authorList>
            <consortium name="RefSeq"/>
        </authorList>
    </citation>
    <scope>IDENTIFICATION</scope>
</reference>
<dbReference type="Proteomes" id="UP000515203">
    <property type="component" value="Unplaced"/>
</dbReference>
<evidence type="ECO:0000259" key="2">
    <source>
        <dbReference type="Pfam" id="PF14952"/>
    </source>
</evidence>
<evidence type="ECO:0000313" key="4">
    <source>
        <dbReference type="RefSeq" id="XP_023574235.1"/>
    </source>
</evidence>
<keyword evidence="3" id="KW-1185">Reference proteome</keyword>
<name>A0A6P6EPI2_OCTDE</name>
<dbReference type="GeneID" id="101580226"/>
<accession>A0A6P6EPI2</accession>
<sequence>MEPNSLRTKVPAFLSDLGKATLRGIRKCPRCGTYNGTRGLSCKNKTCGTIFRYGARKQPSVEAVKIITGSDLQVYSVRQRDRGPDYRCFVELGVSETTIQTVDGTILTQLSSGRCYVPSCLKAATQGVVENQCQHIKLAMNCQAEATPLTLKSSVLNAMQASPETKQTIWQLATEPTGPLVQRVTKSILVVKCKASQKHSLGYLHTSFVQKISAKSLPERRFFCSCQTLKTPKSSACKDDAAQRCIHFFACICAFASDETLAQEFSDFLNFDSSGLKEIIVPQLGCHSESVVSASESAASKPKKRKKDEVPGAQMNRSLMPQDALSSNLRKSGLKKPVVASSLKRQSCGQLLDEAQVTLSFQDWLASVTERIHQTMHYQFDGKPEPLVFHIPQSFFDALQQRISVGSAKKRLPNSTTAFVRKDALPLGTFSKYTWHITNILQVKQILDTPEETLPQIKRSRHLSSLSGSQISFPNPRLVSFGSNLSTVITGMGTWQTARTRGPPWSTHWSWPL</sequence>
<gene>
    <name evidence="4" type="primary">CUNH2orf42</name>
</gene>
<protein>
    <submittedName>
        <fullName evidence="4">Uncharacterized protein C2orf42 homolog isoform X4</fullName>
    </submittedName>
</protein>
<evidence type="ECO:0000313" key="3">
    <source>
        <dbReference type="Proteomes" id="UP000515203"/>
    </source>
</evidence>
<feature type="region of interest" description="Disordered" evidence="1">
    <location>
        <begin position="295"/>
        <end position="318"/>
    </location>
</feature>
<dbReference type="GO" id="GO:0005634">
    <property type="term" value="C:nucleus"/>
    <property type="evidence" value="ECO:0007669"/>
    <property type="project" value="TreeGrafter"/>
</dbReference>